<keyword evidence="2" id="KW-1185">Reference proteome</keyword>
<gene>
    <name evidence="1" type="ORF">Godav_017648</name>
</gene>
<accession>A0A7J8QV69</accession>
<dbReference type="EMBL" id="JABFAC010000001">
    <property type="protein sequence ID" value="MBA0605032.1"/>
    <property type="molecule type" value="Genomic_DNA"/>
</dbReference>
<dbReference type="AlphaFoldDB" id="A0A7J8QV69"/>
<proteinExistence type="predicted"/>
<organism evidence="1 2">
    <name type="scientific">Gossypium davidsonii</name>
    <name type="common">Davidson's cotton</name>
    <name type="synonym">Gossypium klotzschianum subsp. davidsonii</name>
    <dbReference type="NCBI Taxonomy" id="34287"/>
    <lineage>
        <taxon>Eukaryota</taxon>
        <taxon>Viridiplantae</taxon>
        <taxon>Streptophyta</taxon>
        <taxon>Embryophyta</taxon>
        <taxon>Tracheophyta</taxon>
        <taxon>Spermatophyta</taxon>
        <taxon>Magnoliopsida</taxon>
        <taxon>eudicotyledons</taxon>
        <taxon>Gunneridae</taxon>
        <taxon>Pentapetalae</taxon>
        <taxon>rosids</taxon>
        <taxon>malvids</taxon>
        <taxon>Malvales</taxon>
        <taxon>Malvaceae</taxon>
        <taxon>Malvoideae</taxon>
        <taxon>Gossypium</taxon>
    </lineage>
</organism>
<evidence type="ECO:0000313" key="2">
    <source>
        <dbReference type="Proteomes" id="UP000593561"/>
    </source>
</evidence>
<protein>
    <submittedName>
        <fullName evidence="1">Uncharacterized protein</fullName>
    </submittedName>
</protein>
<dbReference type="Proteomes" id="UP000593561">
    <property type="component" value="Unassembled WGS sequence"/>
</dbReference>
<name>A0A7J8QV69_GOSDV</name>
<evidence type="ECO:0000313" key="1">
    <source>
        <dbReference type="EMBL" id="MBA0605032.1"/>
    </source>
</evidence>
<reference evidence="1 2" key="1">
    <citation type="journal article" date="2019" name="Genome Biol. Evol.">
        <title>Insights into the evolution of the New World diploid cottons (Gossypium, subgenus Houzingenia) based on genome sequencing.</title>
        <authorList>
            <person name="Grover C.E."/>
            <person name="Arick M.A. 2nd"/>
            <person name="Thrash A."/>
            <person name="Conover J.L."/>
            <person name="Sanders W.S."/>
            <person name="Peterson D.G."/>
            <person name="Frelichowski J.E."/>
            <person name="Scheffler J.A."/>
            <person name="Scheffler B.E."/>
            <person name="Wendel J.F."/>
        </authorList>
    </citation>
    <scope>NUCLEOTIDE SEQUENCE [LARGE SCALE GENOMIC DNA]</scope>
    <source>
        <strain evidence="1">27</strain>
        <tissue evidence="1">Leaf</tissue>
    </source>
</reference>
<comment type="caution">
    <text evidence="1">The sequence shown here is derived from an EMBL/GenBank/DDBJ whole genome shotgun (WGS) entry which is preliminary data.</text>
</comment>
<sequence>MLDRKWVPVWSPMMLMRSYKVQMSSPLISVAPGSCSRTLPAEGVPNDAIDGEILHVEDESLAYHSTLTLKGCDREEVVVDVGSLDSGEHSAEIFPGNKNANNKNNALSIKKLFRFDSDGALRFGKEEQN</sequence>